<dbReference type="Gene3D" id="3.40.190.290">
    <property type="match status" value="1"/>
</dbReference>
<dbReference type="PRINTS" id="PR00039">
    <property type="entry name" value="HTHLYSR"/>
</dbReference>
<dbReference type="GO" id="GO:0003677">
    <property type="term" value="F:DNA binding"/>
    <property type="evidence" value="ECO:0007669"/>
    <property type="project" value="UniProtKB-KW"/>
</dbReference>
<dbReference type="PROSITE" id="PS50931">
    <property type="entry name" value="HTH_LYSR"/>
    <property type="match status" value="1"/>
</dbReference>
<dbReference type="Pfam" id="PF00126">
    <property type="entry name" value="HTH_1"/>
    <property type="match status" value="1"/>
</dbReference>
<accession>A0A1L1PJJ0</accession>
<organism evidence="6 7">
    <name type="scientific">Hydrogenophaga intermedia</name>
    <dbReference type="NCBI Taxonomy" id="65786"/>
    <lineage>
        <taxon>Bacteria</taxon>
        <taxon>Pseudomonadati</taxon>
        <taxon>Pseudomonadota</taxon>
        <taxon>Betaproteobacteria</taxon>
        <taxon>Burkholderiales</taxon>
        <taxon>Comamonadaceae</taxon>
        <taxon>Hydrogenophaga</taxon>
    </lineage>
</organism>
<reference evidence="7" key="1">
    <citation type="submission" date="2014-02" db="EMBL/GenBank/DDBJ databases">
        <authorList>
            <person name="Gan H."/>
        </authorList>
    </citation>
    <scope>NUCLEOTIDE SEQUENCE [LARGE SCALE GENOMIC DNA]</scope>
    <source>
        <strain evidence="7">S1</strain>
    </source>
</reference>
<evidence type="ECO:0000313" key="7">
    <source>
        <dbReference type="Proteomes" id="UP000028878"/>
    </source>
</evidence>
<dbReference type="PANTHER" id="PTHR30419">
    <property type="entry name" value="HTH-TYPE TRANSCRIPTIONAL REGULATOR YBHD"/>
    <property type="match status" value="1"/>
</dbReference>
<dbReference type="RefSeq" id="WP_009520249.1">
    <property type="nucleotide sequence ID" value="NZ_CCAE010000019.1"/>
</dbReference>
<dbReference type="GO" id="GO:0005829">
    <property type="term" value="C:cytosol"/>
    <property type="evidence" value="ECO:0007669"/>
    <property type="project" value="TreeGrafter"/>
</dbReference>
<dbReference type="FunFam" id="1.10.10.10:FF:000001">
    <property type="entry name" value="LysR family transcriptional regulator"/>
    <property type="match status" value="1"/>
</dbReference>
<dbReference type="SUPFAM" id="SSF46785">
    <property type="entry name" value="Winged helix' DNA-binding domain"/>
    <property type="match status" value="1"/>
</dbReference>
<dbReference type="InterPro" id="IPR050950">
    <property type="entry name" value="HTH-type_LysR_regulators"/>
</dbReference>
<keyword evidence="7" id="KW-1185">Reference proteome</keyword>
<sequence>MNKTRLTGLTLKQLRAFVAVYKLRRLATAAAQLYVTQSAVSVLIRQMEEELGVRMFDRTTRSLQPTPAAHDVIEIAQRVLRDIDSLSAGLDDLSTLRRGRVTVACTPTLAEVLLPSVIRAFMQRHPDIQVNVDDCAPDQFVARLIGERADFGIGTPDRADDGVQMQRLMGDHLSVVLRKDDPMAARKSVRWKDLDGVPIATVRPGFGVRPLIDHSAAQAGIRLNVAREVSLLSTALWMTSCGMGPSVMPAAYVRYARDPDLVTRPLTGPRVSRDIYVLVKEGRSLSPAAQQFVDVLHEEMEGFARG</sequence>
<dbReference type="EMBL" id="CCAE010000019">
    <property type="protein sequence ID" value="CDN88123.1"/>
    <property type="molecule type" value="Genomic_DNA"/>
</dbReference>
<feature type="domain" description="HTH lysR-type" evidence="5">
    <location>
        <begin position="9"/>
        <end position="66"/>
    </location>
</feature>
<evidence type="ECO:0000259" key="5">
    <source>
        <dbReference type="PROSITE" id="PS50931"/>
    </source>
</evidence>
<evidence type="ECO:0000256" key="2">
    <source>
        <dbReference type="ARBA" id="ARBA00023015"/>
    </source>
</evidence>
<gene>
    <name evidence="6" type="ORF">BN948_02555</name>
</gene>
<evidence type="ECO:0000256" key="1">
    <source>
        <dbReference type="ARBA" id="ARBA00009437"/>
    </source>
</evidence>
<reference evidence="7" key="2">
    <citation type="submission" date="2014-11" db="EMBL/GenBank/DDBJ databases">
        <title>Draft genome sequence of Hydrogenophaga intermedia S1.</title>
        <authorList>
            <person name="Gan H.M."/>
            <person name="Chew T.H."/>
            <person name="Stolz A."/>
        </authorList>
    </citation>
    <scope>NUCLEOTIDE SEQUENCE [LARGE SCALE GENOMIC DNA]</scope>
    <source>
        <strain evidence="7">S1</strain>
    </source>
</reference>
<dbReference type="PANTHER" id="PTHR30419:SF8">
    <property type="entry name" value="NITROGEN ASSIMILATION TRANSCRIPTIONAL ACTIVATOR-RELATED"/>
    <property type="match status" value="1"/>
</dbReference>
<evidence type="ECO:0000256" key="3">
    <source>
        <dbReference type="ARBA" id="ARBA00023125"/>
    </source>
</evidence>
<dbReference type="Gene3D" id="1.10.10.10">
    <property type="entry name" value="Winged helix-like DNA-binding domain superfamily/Winged helix DNA-binding domain"/>
    <property type="match status" value="1"/>
</dbReference>
<dbReference type="CDD" id="cd08440">
    <property type="entry name" value="PBP2_LTTR_like_4"/>
    <property type="match status" value="1"/>
</dbReference>
<keyword evidence="3" id="KW-0238">DNA-binding</keyword>
<evidence type="ECO:0000313" key="6">
    <source>
        <dbReference type="EMBL" id="CDN88123.1"/>
    </source>
</evidence>
<dbReference type="SUPFAM" id="SSF53850">
    <property type="entry name" value="Periplasmic binding protein-like II"/>
    <property type="match status" value="1"/>
</dbReference>
<proteinExistence type="inferred from homology"/>
<dbReference type="Proteomes" id="UP000028878">
    <property type="component" value="Unassembled WGS sequence"/>
</dbReference>
<name>A0A1L1PJJ0_HYDIT</name>
<dbReference type="Pfam" id="PF03466">
    <property type="entry name" value="LysR_substrate"/>
    <property type="match status" value="1"/>
</dbReference>
<evidence type="ECO:0000256" key="4">
    <source>
        <dbReference type="ARBA" id="ARBA00023163"/>
    </source>
</evidence>
<dbReference type="InterPro" id="IPR000847">
    <property type="entry name" value="LysR_HTH_N"/>
</dbReference>
<protein>
    <submittedName>
        <fullName evidence="6">LysR family transcriptional regulator</fullName>
    </submittedName>
</protein>
<dbReference type="AlphaFoldDB" id="A0A1L1PJJ0"/>
<keyword evidence="4" id="KW-0804">Transcription</keyword>
<dbReference type="GO" id="GO:0003700">
    <property type="term" value="F:DNA-binding transcription factor activity"/>
    <property type="evidence" value="ECO:0007669"/>
    <property type="project" value="InterPro"/>
</dbReference>
<keyword evidence="2" id="KW-0805">Transcription regulation</keyword>
<dbReference type="InterPro" id="IPR036390">
    <property type="entry name" value="WH_DNA-bd_sf"/>
</dbReference>
<dbReference type="InterPro" id="IPR036388">
    <property type="entry name" value="WH-like_DNA-bd_sf"/>
</dbReference>
<comment type="similarity">
    <text evidence="1">Belongs to the LysR transcriptional regulatory family.</text>
</comment>
<dbReference type="InterPro" id="IPR005119">
    <property type="entry name" value="LysR_subst-bd"/>
</dbReference>